<dbReference type="Proteomes" id="UP000414233">
    <property type="component" value="Unassembled WGS sequence"/>
</dbReference>
<organism evidence="1 2">
    <name type="scientific">Pandoraea terrae</name>
    <dbReference type="NCBI Taxonomy" id="1537710"/>
    <lineage>
        <taxon>Bacteria</taxon>
        <taxon>Pseudomonadati</taxon>
        <taxon>Pseudomonadota</taxon>
        <taxon>Betaproteobacteria</taxon>
        <taxon>Burkholderiales</taxon>
        <taxon>Burkholderiaceae</taxon>
        <taxon>Pandoraea</taxon>
    </lineage>
</organism>
<reference evidence="1 2" key="1">
    <citation type="submission" date="2019-08" db="EMBL/GenBank/DDBJ databases">
        <authorList>
            <person name="Peeters C."/>
        </authorList>
    </citation>
    <scope>NUCLEOTIDE SEQUENCE [LARGE SCALE GENOMIC DNA]</scope>
    <source>
        <strain evidence="1 2">LMG 30175</strain>
    </source>
</reference>
<sequence>MIRGERSLRSIFDKWAGRTSANPVRITRLRHARSKRNVKVVLATSQTEYTIFFFCHDDGTWHVFPPNVARPVLRIGKYAA</sequence>
<accession>A0A5E4U405</accession>
<proteinExistence type="predicted"/>
<keyword evidence="2" id="KW-1185">Reference proteome</keyword>
<evidence type="ECO:0000313" key="1">
    <source>
        <dbReference type="EMBL" id="VVD94816.1"/>
    </source>
</evidence>
<protein>
    <submittedName>
        <fullName evidence="1">Uncharacterized protein</fullName>
    </submittedName>
</protein>
<evidence type="ECO:0000313" key="2">
    <source>
        <dbReference type="Proteomes" id="UP000414233"/>
    </source>
</evidence>
<gene>
    <name evidence="1" type="ORF">PTE30175_01745</name>
</gene>
<dbReference type="EMBL" id="CABPRZ010000006">
    <property type="protein sequence ID" value="VVD94816.1"/>
    <property type="molecule type" value="Genomic_DNA"/>
</dbReference>
<name>A0A5E4U405_9BURK</name>
<dbReference type="AlphaFoldDB" id="A0A5E4U405"/>